<evidence type="ECO:0000313" key="1">
    <source>
        <dbReference type="EMBL" id="RNB58141.1"/>
    </source>
</evidence>
<protein>
    <submittedName>
        <fullName evidence="1">Uncharacterized protein</fullName>
    </submittedName>
</protein>
<dbReference type="AlphaFoldDB" id="A0A3M8B3X3"/>
<dbReference type="InterPro" id="IPR025678">
    <property type="entry name" value="Imm3"/>
</dbReference>
<keyword evidence="2" id="KW-1185">Reference proteome</keyword>
<evidence type="ECO:0000313" key="2">
    <source>
        <dbReference type="Proteomes" id="UP000268829"/>
    </source>
</evidence>
<dbReference type="Proteomes" id="UP000268829">
    <property type="component" value="Unassembled WGS sequence"/>
</dbReference>
<proteinExistence type="predicted"/>
<dbReference type="Pfam" id="PF14425">
    <property type="entry name" value="Imm3"/>
    <property type="match status" value="1"/>
</dbReference>
<dbReference type="OrthoDB" id="2645758at2"/>
<accession>A0A3M8B3X3</accession>
<name>A0A3M8B3X3_9BACL</name>
<gene>
    <name evidence="1" type="ORF">EDM57_08520</name>
</gene>
<sequence>MIEPMTYEELMEYVPKDFHKFVSDGLSPNQAISRLIDEYELQTDDYEEINWMFNVLLAEIGVRHNCLREEIREEALKIICDKRLITLWKQKGLSDSEISCRTVYLENVKDAVQKLVGLSSILCKPFWNKKLA</sequence>
<comment type="caution">
    <text evidence="1">The sequence shown here is derived from an EMBL/GenBank/DDBJ whole genome shotgun (WGS) entry which is preliminary data.</text>
</comment>
<dbReference type="RefSeq" id="WP_122904347.1">
    <property type="nucleotide sequence ID" value="NZ_RHHS01000018.1"/>
</dbReference>
<reference evidence="1 2" key="1">
    <citation type="submission" date="2018-10" db="EMBL/GenBank/DDBJ databases">
        <title>Phylogenomics of Brevibacillus.</title>
        <authorList>
            <person name="Dunlap C."/>
        </authorList>
    </citation>
    <scope>NUCLEOTIDE SEQUENCE [LARGE SCALE GENOMIC DNA]</scope>
    <source>
        <strain evidence="1 2">DSM 100115</strain>
    </source>
</reference>
<dbReference type="EMBL" id="RHHS01000018">
    <property type="protein sequence ID" value="RNB58141.1"/>
    <property type="molecule type" value="Genomic_DNA"/>
</dbReference>
<organism evidence="1 2">
    <name type="scientific">Brevibacillus gelatini</name>
    <dbReference type="NCBI Taxonomy" id="1655277"/>
    <lineage>
        <taxon>Bacteria</taxon>
        <taxon>Bacillati</taxon>
        <taxon>Bacillota</taxon>
        <taxon>Bacilli</taxon>
        <taxon>Bacillales</taxon>
        <taxon>Paenibacillaceae</taxon>
        <taxon>Brevibacillus</taxon>
    </lineage>
</organism>